<dbReference type="FunFam" id="3.30.160.270:FF:000003">
    <property type="entry name" value="2-isopropylmalate synthase"/>
    <property type="match status" value="1"/>
</dbReference>
<dbReference type="PROSITE" id="PS00816">
    <property type="entry name" value="AIPM_HOMOCIT_SYNTH_2"/>
    <property type="match status" value="1"/>
</dbReference>
<dbReference type="InterPro" id="IPR005671">
    <property type="entry name" value="LeuA_bact_synth"/>
</dbReference>
<dbReference type="KEGG" id="ppd:Ppro_0478"/>
<dbReference type="SUPFAM" id="SSF110921">
    <property type="entry name" value="2-isopropylmalate synthase LeuA, allosteric (dimerisation) domain"/>
    <property type="match status" value="1"/>
</dbReference>
<dbReference type="GO" id="GO:0009098">
    <property type="term" value="P:L-leucine biosynthetic process"/>
    <property type="evidence" value="ECO:0007669"/>
    <property type="project" value="UniProtKB-UniRule"/>
</dbReference>
<dbReference type="NCBIfam" id="NF002086">
    <property type="entry name" value="PRK00915.1-3"/>
    <property type="match status" value="1"/>
</dbReference>
<dbReference type="InterPro" id="IPR013709">
    <property type="entry name" value="2-isopropylmalate_synth_dimer"/>
</dbReference>
<evidence type="ECO:0000313" key="13">
    <source>
        <dbReference type="EMBL" id="ABK98110.1"/>
    </source>
</evidence>
<evidence type="ECO:0000256" key="10">
    <source>
        <dbReference type="ARBA" id="ARBA00023304"/>
    </source>
</evidence>
<comment type="pathway">
    <text evidence="1 11">Amino-acid biosynthesis; L-leucine biosynthesis; L-leucine from 3-methyl-2-oxobutanoate: step 1/4.</text>
</comment>
<keyword evidence="10 11" id="KW-0100">Branched-chain amino acid biosynthesis</keyword>
<feature type="region of interest" description="Regulatory domain" evidence="11">
    <location>
        <begin position="400"/>
        <end position="518"/>
    </location>
</feature>
<dbReference type="Proteomes" id="UP000006732">
    <property type="component" value="Chromosome"/>
</dbReference>
<dbReference type="GO" id="GO:0003985">
    <property type="term" value="F:acetyl-CoA C-acetyltransferase activity"/>
    <property type="evidence" value="ECO:0007669"/>
    <property type="project" value="UniProtKB-UniRule"/>
</dbReference>
<keyword evidence="6 11" id="KW-0028">Amino-acid biosynthesis</keyword>
<gene>
    <name evidence="11" type="primary">leuA</name>
    <name evidence="13" type="ordered locus">Ppro_0478</name>
</gene>
<reference evidence="13 14" key="1">
    <citation type="submission" date="2006-10" db="EMBL/GenBank/DDBJ databases">
        <title>Complete sequence of chromosome of Pelobacter propionicus DSM 2379.</title>
        <authorList>
            <consortium name="US DOE Joint Genome Institute"/>
            <person name="Copeland A."/>
            <person name="Lucas S."/>
            <person name="Lapidus A."/>
            <person name="Barry K."/>
            <person name="Detter J.C."/>
            <person name="Glavina del Rio T."/>
            <person name="Hammon N."/>
            <person name="Israni S."/>
            <person name="Dalin E."/>
            <person name="Tice H."/>
            <person name="Pitluck S."/>
            <person name="Saunders E."/>
            <person name="Brettin T."/>
            <person name="Bruce D."/>
            <person name="Han C."/>
            <person name="Tapia R."/>
            <person name="Schmutz J."/>
            <person name="Larimer F."/>
            <person name="Land M."/>
            <person name="Hauser L."/>
            <person name="Kyrpides N."/>
            <person name="Kim E."/>
            <person name="Lovley D."/>
            <person name="Richardson P."/>
        </authorList>
    </citation>
    <scope>NUCLEOTIDE SEQUENCE [LARGE SCALE GENOMIC DNA]</scope>
    <source>
        <strain evidence="14">DSM 2379 / NBRC 103807 / OttBd1</strain>
    </source>
</reference>
<dbReference type="InterPro" id="IPR000891">
    <property type="entry name" value="PYR_CT"/>
</dbReference>
<dbReference type="eggNOG" id="COG0119">
    <property type="taxonomic scope" value="Bacteria"/>
</dbReference>
<dbReference type="PROSITE" id="PS50991">
    <property type="entry name" value="PYR_CT"/>
    <property type="match status" value="1"/>
</dbReference>
<feature type="binding site" evidence="11">
    <location>
        <position position="212"/>
    </location>
    <ligand>
        <name>Mn(2+)</name>
        <dbReference type="ChEBI" id="CHEBI:29035"/>
    </ligand>
</feature>
<feature type="binding site" evidence="11">
    <location>
        <position position="248"/>
    </location>
    <ligand>
        <name>Mn(2+)</name>
        <dbReference type="ChEBI" id="CHEBI:29035"/>
    </ligand>
</feature>
<dbReference type="CDD" id="cd07940">
    <property type="entry name" value="DRE_TIM_IPMS"/>
    <property type="match status" value="1"/>
</dbReference>
<evidence type="ECO:0000256" key="5">
    <source>
        <dbReference type="ARBA" id="ARBA00022430"/>
    </source>
</evidence>
<dbReference type="InterPro" id="IPR002034">
    <property type="entry name" value="AIPM/Hcit_synth_CS"/>
</dbReference>
<dbReference type="Pfam" id="PF00682">
    <property type="entry name" value="HMGL-like"/>
    <property type="match status" value="1"/>
</dbReference>
<dbReference type="PANTHER" id="PTHR10277:SF9">
    <property type="entry name" value="2-ISOPROPYLMALATE SYNTHASE 1, CHLOROPLASTIC-RELATED"/>
    <property type="match status" value="1"/>
</dbReference>
<protein>
    <recommendedName>
        <fullName evidence="4 11">2-isopropylmalate synthase</fullName>
        <ecNumber evidence="3 11">2.3.3.13</ecNumber>
    </recommendedName>
    <alternativeName>
        <fullName evidence="11">Alpha-IPM synthase</fullName>
    </alternativeName>
    <alternativeName>
        <fullName evidence="11">Alpha-isopropylmalate synthase</fullName>
    </alternativeName>
</protein>
<dbReference type="Pfam" id="PF08502">
    <property type="entry name" value="LeuA_dimer"/>
    <property type="match status" value="1"/>
</dbReference>
<comment type="similarity">
    <text evidence="2 11">Belongs to the alpha-IPM synthase/homocitrate synthase family. LeuA type 1 subfamily.</text>
</comment>
<dbReference type="InterPro" id="IPR050073">
    <property type="entry name" value="2-IPM_HCS-like"/>
</dbReference>
<dbReference type="FunFam" id="1.10.238.260:FF:000001">
    <property type="entry name" value="2-isopropylmalate synthase"/>
    <property type="match status" value="1"/>
</dbReference>
<evidence type="ECO:0000256" key="4">
    <source>
        <dbReference type="ARBA" id="ARBA00018198"/>
    </source>
</evidence>
<dbReference type="Pfam" id="PF22617">
    <property type="entry name" value="HCS_D2"/>
    <property type="match status" value="1"/>
</dbReference>
<keyword evidence="14" id="KW-1185">Reference proteome</keyword>
<dbReference type="UniPathway" id="UPA00048">
    <property type="reaction ID" value="UER00070"/>
</dbReference>
<keyword evidence="9 11" id="KW-0464">Manganese</keyword>
<dbReference type="InterPro" id="IPR036230">
    <property type="entry name" value="LeuA_allosteric_dom_sf"/>
</dbReference>
<name>A1AL90_PELPD</name>
<dbReference type="GO" id="GO:0003852">
    <property type="term" value="F:2-isopropylmalate synthase activity"/>
    <property type="evidence" value="ECO:0007669"/>
    <property type="project" value="UniProtKB-UniRule"/>
</dbReference>
<keyword evidence="5 11" id="KW-0432">Leucine biosynthesis</keyword>
<dbReference type="PANTHER" id="PTHR10277">
    <property type="entry name" value="HOMOCITRATE SYNTHASE-RELATED"/>
    <property type="match status" value="1"/>
</dbReference>
<feature type="binding site" evidence="11">
    <location>
        <position position="214"/>
    </location>
    <ligand>
        <name>Mn(2+)</name>
        <dbReference type="ChEBI" id="CHEBI:29035"/>
    </ligand>
</feature>
<dbReference type="GO" id="GO:0005829">
    <property type="term" value="C:cytosol"/>
    <property type="evidence" value="ECO:0007669"/>
    <property type="project" value="TreeGrafter"/>
</dbReference>
<dbReference type="Gene3D" id="1.10.238.260">
    <property type="match status" value="1"/>
</dbReference>
<evidence type="ECO:0000256" key="3">
    <source>
        <dbReference type="ARBA" id="ARBA00012973"/>
    </source>
</evidence>
<dbReference type="OrthoDB" id="9803573at2"/>
<dbReference type="HOGENOM" id="CLU_022158_0_1_7"/>
<evidence type="ECO:0000256" key="9">
    <source>
        <dbReference type="ARBA" id="ARBA00023211"/>
    </source>
</evidence>
<comment type="subunit">
    <text evidence="11">Homodimer.</text>
</comment>
<dbReference type="NCBIfam" id="NF002085">
    <property type="entry name" value="PRK00915.1-2"/>
    <property type="match status" value="1"/>
</dbReference>
<dbReference type="InterPro" id="IPR013785">
    <property type="entry name" value="Aldolase_TIM"/>
</dbReference>
<dbReference type="InterPro" id="IPR054691">
    <property type="entry name" value="LeuA/HCS_post-cat"/>
</dbReference>
<dbReference type="STRING" id="338966.Ppro_0478"/>
<keyword evidence="13" id="KW-0012">Acyltransferase</keyword>
<dbReference type="PROSITE" id="PS00815">
    <property type="entry name" value="AIPM_HOMOCIT_SYNTH_1"/>
    <property type="match status" value="1"/>
</dbReference>
<comment type="cofactor">
    <cofactor evidence="11">
        <name>Mn(2+)</name>
        <dbReference type="ChEBI" id="CHEBI:29035"/>
    </cofactor>
</comment>
<feature type="domain" description="Pyruvate carboxyltransferase" evidence="12">
    <location>
        <begin position="14"/>
        <end position="277"/>
    </location>
</feature>
<dbReference type="EMBL" id="CP000482">
    <property type="protein sequence ID" value="ABK98110.1"/>
    <property type="molecule type" value="Genomic_DNA"/>
</dbReference>
<evidence type="ECO:0000256" key="7">
    <source>
        <dbReference type="ARBA" id="ARBA00022679"/>
    </source>
</evidence>
<organism evidence="13 14">
    <name type="scientific">Pelobacter propionicus (strain DSM 2379 / NBRC 103807 / OttBd1)</name>
    <dbReference type="NCBI Taxonomy" id="338966"/>
    <lineage>
        <taxon>Bacteria</taxon>
        <taxon>Pseudomonadati</taxon>
        <taxon>Thermodesulfobacteriota</taxon>
        <taxon>Desulfuromonadia</taxon>
        <taxon>Desulfuromonadales</taxon>
        <taxon>Desulfuromonadaceae</taxon>
        <taxon>Pelobacter</taxon>
    </lineage>
</organism>
<keyword evidence="11" id="KW-0963">Cytoplasm</keyword>
<dbReference type="GO" id="GO:0030145">
    <property type="term" value="F:manganese ion binding"/>
    <property type="evidence" value="ECO:0007669"/>
    <property type="project" value="UniProtKB-UniRule"/>
</dbReference>
<evidence type="ECO:0000256" key="6">
    <source>
        <dbReference type="ARBA" id="ARBA00022605"/>
    </source>
</evidence>
<evidence type="ECO:0000256" key="11">
    <source>
        <dbReference type="HAMAP-Rule" id="MF_01025"/>
    </source>
</evidence>
<comment type="function">
    <text evidence="11">Catalyzes the condensation of the acetyl group of acetyl-CoA with 3-methyl-2-oxobutanoate (2-ketoisovalerate) to form 3-carboxy-3-hydroxy-4-methylpentanoate (2-isopropylmalate).</text>
</comment>
<dbReference type="NCBIfam" id="NF002087">
    <property type="entry name" value="PRK00915.1-4"/>
    <property type="match status" value="1"/>
</dbReference>
<dbReference type="EC" id="2.3.3.13" evidence="3 11"/>
<evidence type="ECO:0000259" key="12">
    <source>
        <dbReference type="PROSITE" id="PS50991"/>
    </source>
</evidence>
<evidence type="ECO:0000313" key="14">
    <source>
        <dbReference type="Proteomes" id="UP000006732"/>
    </source>
</evidence>
<dbReference type="Gene3D" id="3.30.160.270">
    <property type="match status" value="1"/>
</dbReference>
<keyword evidence="7 11" id="KW-0808">Transferase</keyword>
<accession>A1AL90</accession>
<comment type="catalytic activity">
    <reaction evidence="11">
        <text>3-methyl-2-oxobutanoate + acetyl-CoA + H2O = (2S)-2-isopropylmalate + CoA + H(+)</text>
        <dbReference type="Rhea" id="RHEA:21524"/>
        <dbReference type="ChEBI" id="CHEBI:1178"/>
        <dbReference type="ChEBI" id="CHEBI:11851"/>
        <dbReference type="ChEBI" id="CHEBI:15377"/>
        <dbReference type="ChEBI" id="CHEBI:15378"/>
        <dbReference type="ChEBI" id="CHEBI:57287"/>
        <dbReference type="ChEBI" id="CHEBI:57288"/>
        <dbReference type="EC" id="2.3.3.13"/>
    </reaction>
</comment>
<proteinExistence type="inferred from homology"/>
<dbReference type="SMART" id="SM00917">
    <property type="entry name" value="LeuA_dimer"/>
    <property type="match status" value="1"/>
</dbReference>
<evidence type="ECO:0000256" key="2">
    <source>
        <dbReference type="ARBA" id="ARBA00009396"/>
    </source>
</evidence>
<dbReference type="HAMAP" id="MF_01025">
    <property type="entry name" value="LeuA_type1"/>
    <property type="match status" value="1"/>
</dbReference>
<evidence type="ECO:0000256" key="1">
    <source>
        <dbReference type="ARBA" id="ARBA00004689"/>
    </source>
</evidence>
<dbReference type="NCBIfam" id="TIGR00973">
    <property type="entry name" value="leuA_bact"/>
    <property type="match status" value="1"/>
</dbReference>
<dbReference type="Gene3D" id="3.20.20.70">
    <property type="entry name" value="Aldolase class I"/>
    <property type="match status" value="1"/>
</dbReference>
<dbReference type="AlphaFoldDB" id="A1AL90"/>
<keyword evidence="8 11" id="KW-0479">Metal-binding</keyword>
<sequence>MAQETKNGAERRLIRIFDTTLRDGEQSPGNSMNMEEKLRVARQLEKLNVDIIEAGFPIASVGDFEAVKRIAQTLTKPQIAGLCRSSDKDIDRAWEAVQYAGERARIHTFIATSDIHMKYKLQMEPAKVLATAVKAVKYAKGYTSNVEFSCEDAVRTRLPFLAEVVEATIDAGATTVNIPDTVGYTTPSEFYNIIRYLKENVSNIEKAVISVHCHNDLGLSVANSLAAIQAGAGQVECTINGIGERAGNCSLEELVMVLRTRHDILPYYTNVATEQLTSSSRLLSTITGIMVQPNKAIVGANAFAHESGIHQHGMMMDSSTYEIMTPESVGLAAGALVLGKHSGRHAFKKRLQELGHELDDEMLNRAFVRFKALADLKKEVFDEDLDAIVADESREEEMYKLVLLNVSCGSLSVATATVKMEINGQLLRAAELGDGPVDATLKAIRKLTKSKAKLEQFNVGSITGGTDAQGEVTMRVSDGNHLVVGKGSSTDIIEASAKAFVHALNRLHYRQKKMNGGV</sequence>
<evidence type="ECO:0000256" key="8">
    <source>
        <dbReference type="ARBA" id="ARBA00022723"/>
    </source>
</evidence>
<feature type="binding site" evidence="11">
    <location>
        <position position="23"/>
    </location>
    <ligand>
        <name>Mn(2+)</name>
        <dbReference type="ChEBI" id="CHEBI:29035"/>
    </ligand>
</feature>
<dbReference type="FunFam" id="3.20.20.70:FF:000010">
    <property type="entry name" value="2-isopropylmalate synthase"/>
    <property type="match status" value="1"/>
</dbReference>
<dbReference type="SUPFAM" id="SSF51569">
    <property type="entry name" value="Aldolase"/>
    <property type="match status" value="1"/>
</dbReference>
<dbReference type="RefSeq" id="WP_011734424.1">
    <property type="nucleotide sequence ID" value="NC_008609.1"/>
</dbReference>